<reference evidence="1 2" key="1">
    <citation type="journal article" date="2023" name="Nucleic Acids Res.">
        <title>The hologenome of Daphnia magna reveals possible DNA methylation and microbiome-mediated evolution of the host genome.</title>
        <authorList>
            <person name="Chaturvedi A."/>
            <person name="Li X."/>
            <person name="Dhandapani V."/>
            <person name="Marshall H."/>
            <person name="Kissane S."/>
            <person name="Cuenca-Cambronero M."/>
            <person name="Asole G."/>
            <person name="Calvet F."/>
            <person name="Ruiz-Romero M."/>
            <person name="Marangio P."/>
            <person name="Guigo R."/>
            <person name="Rago D."/>
            <person name="Mirbahai L."/>
            <person name="Eastwood N."/>
            <person name="Colbourne J.K."/>
            <person name="Zhou J."/>
            <person name="Mallon E."/>
            <person name="Orsini L."/>
        </authorList>
    </citation>
    <scope>NUCLEOTIDE SEQUENCE [LARGE SCALE GENOMIC DNA]</scope>
    <source>
        <strain evidence="1">LRV0_1</strain>
    </source>
</reference>
<gene>
    <name evidence="1" type="ORF">OUZ56_010809</name>
</gene>
<sequence>MQTRRATLTLTTVNVAALSSWSAAHMQASLLFSPVLAANERPSLYLYDAIICIERVDISSLNFEGCTSSKHI</sequence>
<proteinExistence type="predicted"/>
<keyword evidence="2" id="KW-1185">Reference proteome</keyword>
<name>A0ABQ9YYK2_9CRUS</name>
<dbReference type="Proteomes" id="UP001234178">
    <property type="component" value="Unassembled WGS sequence"/>
</dbReference>
<evidence type="ECO:0000313" key="1">
    <source>
        <dbReference type="EMBL" id="KAK4005734.1"/>
    </source>
</evidence>
<organism evidence="1 2">
    <name type="scientific">Daphnia magna</name>
    <dbReference type="NCBI Taxonomy" id="35525"/>
    <lineage>
        <taxon>Eukaryota</taxon>
        <taxon>Metazoa</taxon>
        <taxon>Ecdysozoa</taxon>
        <taxon>Arthropoda</taxon>
        <taxon>Crustacea</taxon>
        <taxon>Branchiopoda</taxon>
        <taxon>Diplostraca</taxon>
        <taxon>Cladocera</taxon>
        <taxon>Anomopoda</taxon>
        <taxon>Daphniidae</taxon>
        <taxon>Daphnia</taxon>
    </lineage>
</organism>
<comment type="caution">
    <text evidence="1">The sequence shown here is derived from an EMBL/GenBank/DDBJ whole genome shotgun (WGS) entry which is preliminary data.</text>
</comment>
<accession>A0ABQ9YYK2</accession>
<dbReference type="EMBL" id="JAOYFB010000002">
    <property type="protein sequence ID" value="KAK4005734.1"/>
    <property type="molecule type" value="Genomic_DNA"/>
</dbReference>
<protein>
    <recommendedName>
        <fullName evidence="3">Secreted protein</fullName>
    </recommendedName>
</protein>
<evidence type="ECO:0000313" key="2">
    <source>
        <dbReference type="Proteomes" id="UP001234178"/>
    </source>
</evidence>
<evidence type="ECO:0008006" key="3">
    <source>
        <dbReference type="Google" id="ProtNLM"/>
    </source>
</evidence>